<feature type="transmembrane region" description="Helical" evidence="1">
    <location>
        <begin position="304"/>
        <end position="323"/>
    </location>
</feature>
<keyword evidence="1" id="KW-0472">Membrane</keyword>
<dbReference type="EMBL" id="JAMBOL010000002">
    <property type="protein sequence ID" value="MCM3713292.1"/>
    <property type="molecule type" value="Genomic_DNA"/>
</dbReference>
<feature type="transmembrane region" description="Helical" evidence="1">
    <location>
        <begin position="183"/>
        <end position="204"/>
    </location>
</feature>
<accession>A0A9X2DQ24</accession>
<feature type="transmembrane region" description="Helical" evidence="1">
    <location>
        <begin position="83"/>
        <end position="107"/>
    </location>
</feature>
<feature type="transmembrane region" description="Helical" evidence="1">
    <location>
        <begin position="216"/>
        <end position="238"/>
    </location>
</feature>
<dbReference type="Proteomes" id="UP001139179">
    <property type="component" value="Unassembled WGS sequence"/>
</dbReference>
<evidence type="ECO:0000256" key="1">
    <source>
        <dbReference type="SAM" id="Phobius"/>
    </source>
</evidence>
<evidence type="ECO:0008006" key="4">
    <source>
        <dbReference type="Google" id="ProtNLM"/>
    </source>
</evidence>
<protein>
    <recommendedName>
        <fullName evidence="4">Spore germination protein</fullName>
    </recommendedName>
</protein>
<gene>
    <name evidence="2" type="ORF">M3202_04280</name>
</gene>
<feature type="transmembrane region" description="Helical" evidence="1">
    <location>
        <begin position="9"/>
        <end position="31"/>
    </location>
</feature>
<feature type="transmembrane region" description="Helical" evidence="1">
    <location>
        <begin position="113"/>
        <end position="133"/>
    </location>
</feature>
<evidence type="ECO:0000313" key="3">
    <source>
        <dbReference type="Proteomes" id="UP001139179"/>
    </source>
</evidence>
<keyword evidence="1" id="KW-1133">Transmembrane helix</keyword>
<feature type="transmembrane region" description="Helical" evidence="1">
    <location>
        <begin position="268"/>
        <end position="292"/>
    </location>
</feature>
<comment type="caution">
    <text evidence="2">The sequence shown here is derived from an EMBL/GenBank/DDBJ whole genome shotgun (WGS) entry which is preliminary data.</text>
</comment>
<feature type="transmembrane region" description="Helical" evidence="1">
    <location>
        <begin position="37"/>
        <end position="56"/>
    </location>
</feature>
<feature type="transmembrane region" description="Helical" evidence="1">
    <location>
        <begin position="145"/>
        <end position="163"/>
    </location>
</feature>
<feature type="transmembrane region" description="Helical" evidence="1">
    <location>
        <begin position="335"/>
        <end position="356"/>
    </location>
</feature>
<organism evidence="2 3">
    <name type="scientific">Halalkalibacter oceani</name>
    <dbReference type="NCBI Taxonomy" id="1653776"/>
    <lineage>
        <taxon>Bacteria</taxon>
        <taxon>Bacillati</taxon>
        <taxon>Bacillota</taxon>
        <taxon>Bacilli</taxon>
        <taxon>Bacillales</taxon>
        <taxon>Bacillaceae</taxon>
        <taxon>Halalkalibacter</taxon>
    </lineage>
</organism>
<dbReference type="RefSeq" id="WP_251222100.1">
    <property type="nucleotide sequence ID" value="NZ_JAMBOL010000002.1"/>
</dbReference>
<evidence type="ECO:0000313" key="2">
    <source>
        <dbReference type="EMBL" id="MCM3713292.1"/>
    </source>
</evidence>
<keyword evidence="1" id="KW-0812">Transmembrane</keyword>
<sequence length="362" mass="40510">MRGIGESRFFYYMIVLNMLVTMFLVVPYSVIQHRFEGALFSMGLASLIGVGLLFVFMRSLNRFPGQDVTAILTPHFRKGIRSIILLFVGLLMTIWGLVVLLLLAQLITMYLNHQLPLAFTAALISFFVVLAMYSRLSSLLYSLEIVLLLMAPLLIIIFSKTFYNKNMNVHAILEIGTHLNSSPAWSVVGAAYAVFSGFVYMLVFNGYFKKRISLTPLWVTALGGLLALAMSLAVPVGLHGTYNVAHFLFPWAAATDSMYMEFFIIERVIFLFLPLLIMLALMNAVLAAFVGFTLVKTVIPAKQTLFIAGFGGIFVLLAVLASINLNQYQTMDLAVLWLNIRLPCEILLVLLLFYTARRKRTG</sequence>
<reference evidence="2" key="1">
    <citation type="submission" date="2022-05" db="EMBL/GenBank/DDBJ databases">
        <title>Comparative Genomics of Spacecraft Associated Microbes.</title>
        <authorList>
            <person name="Tran M.T."/>
            <person name="Wright A."/>
            <person name="Seuylemezian A."/>
            <person name="Eisen J."/>
            <person name="Coil D."/>
        </authorList>
    </citation>
    <scope>NUCLEOTIDE SEQUENCE</scope>
    <source>
        <strain evidence="2">214.1.1</strain>
    </source>
</reference>
<dbReference type="AlphaFoldDB" id="A0A9X2DQ24"/>
<name>A0A9X2DQ24_9BACI</name>
<proteinExistence type="predicted"/>
<keyword evidence="3" id="KW-1185">Reference proteome</keyword>